<proteinExistence type="predicted"/>
<keyword evidence="2" id="KW-1185">Reference proteome</keyword>
<organism evidence="1 2">
    <name type="scientific">Neocallimastix californiae</name>
    <dbReference type="NCBI Taxonomy" id="1754190"/>
    <lineage>
        <taxon>Eukaryota</taxon>
        <taxon>Fungi</taxon>
        <taxon>Fungi incertae sedis</taxon>
        <taxon>Chytridiomycota</taxon>
        <taxon>Chytridiomycota incertae sedis</taxon>
        <taxon>Neocallimastigomycetes</taxon>
        <taxon>Neocallimastigales</taxon>
        <taxon>Neocallimastigaceae</taxon>
        <taxon>Neocallimastix</taxon>
    </lineage>
</organism>
<dbReference type="Proteomes" id="UP000193920">
    <property type="component" value="Unassembled WGS sequence"/>
</dbReference>
<evidence type="ECO:0000313" key="2">
    <source>
        <dbReference type="Proteomes" id="UP000193920"/>
    </source>
</evidence>
<comment type="caution">
    <text evidence="1">The sequence shown here is derived from an EMBL/GenBank/DDBJ whole genome shotgun (WGS) entry which is preliminary data.</text>
</comment>
<name>A0A1Y2BI22_9FUNG</name>
<evidence type="ECO:0000313" key="1">
    <source>
        <dbReference type="EMBL" id="ORY34442.1"/>
    </source>
</evidence>
<reference evidence="1 2" key="1">
    <citation type="submission" date="2016-08" db="EMBL/GenBank/DDBJ databases">
        <title>A Parts List for Fungal Cellulosomes Revealed by Comparative Genomics.</title>
        <authorList>
            <consortium name="DOE Joint Genome Institute"/>
            <person name="Haitjema C.H."/>
            <person name="Gilmore S.P."/>
            <person name="Henske J.K."/>
            <person name="Solomon K.V."/>
            <person name="De Groot R."/>
            <person name="Kuo A."/>
            <person name="Mondo S.J."/>
            <person name="Salamov A.A."/>
            <person name="Labutti K."/>
            <person name="Zhao Z."/>
            <person name="Chiniquy J."/>
            <person name="Barry K."/>
            <person name="Brewer H.M."/>
            <person name="Purvine S.O."/>
            <person name="Wright A.T."/>
            <person name="Boxma B."/>
            <person name="Van Alen T."/>
            <person name="Hackstein J.H."/>
            <person name="Baker S.E."/>
            <person name="Grigoriev I.V."/>
            <person name="O'Malley M.A."/>
        </authorList>
    </citation>
    <scope>NUCLEOTIDE SEQUENCE [LARGE SCALE GENOMIC DNA]</scope>
    <source>
        <strain evidence="1 2">G1</strain>
    </source>
</reference>
<accession>A0A1Y2BI22</accession>
<protein>
    <submittedName>
        <fullName evidence="1">Uncharacterized protein</fullName>
    </submittedName>
</protein>
<sequence length="488" mass="50310">MGNTYRFYTHSGGTFTAGTDKIGTFQGYEGHPNVLIEVMDATLQTFTSKADLDGVKTFKCVGGICSEAQGYVLAGTGAGEKIYENFSTPGTWNDVTPSTTCTTAADHAGGVQIDSSKIQLCMPTTGTAAAFGAVVNTNTYLFGKTAATFKVYKGNGSTSTVVIVENPVAGYYMTTAAGVIETATGEKTGDLLVTCVDSSGISCSTTVTNAVSSANAGYYLNNADNKSLILCTATANCQLKNGDSDVKNVSYIGNGGILISCDGSNVCSNPTTASGDKYVVKVGADFKIYESDGTKLALVESASIATYNQDTTYTTLFKQVDLTSTAPTSSTKLFDCKADGSCKETYGYYMPTTGRYLKISKTPAENTVVADNISSCTAVGDLLSGGKLCAQATGNGDIDMPDEATKYIIGTSETKVAAANIFTKSEETAIIIKATAKSFTLDLDNAANTDYCKDTSNVATLKGEGACASGAGCCGTEGTCTTAACSSG</sequence>
<dbReference type="EMBL" id="MCOG01000155">
    <property type="protein sequence ID" value="ORY34442.1"/>
    <property type="molecule type" value="Genomic_DNA"/>
</dbReference>
<dbReference type="AlphaFoldDB" id="A0A1Y2BI22"/>
<gene>
    <name evidence="1" type="ORF">LY90DRAFT_511836</name>
</gene>